<evidence type="ECO:0000256" key="2">
    <source>
        <dbReference type="ARBA" id="ARBA00022679"/>
    </source>
</evidence>
<evidence type="ECO:0000256" key="3">
    <source>
        <dbReference type="ARBA" id="ARBA00022801"/>
    </source>
</evidence>
<feature type="signal peptide" evidence="6">
    <location>
        <begin position="1"/>
        <end position="29"/>
    </location>
</feature>
<dbReference type="PRINTS" id="PR01210">
    <property type="entry name" value="GGTRANSPTASE"/>
</dbReference>
<feature type="compositionally biased region" description="Low complexity" evidence="5">
    <location>
        <begin position="36"/>
        <end position="54"/>
    </location>
</feature>
<protein>
    <submittedName>
        <fullName evidence="7">Gamma-glutamyltransferase family protein</fullName>
    </submittedName>
</protein>
<evidence type="ECO:0000313" key="8">
    <source>
        <dbReference type="Proteomes" id="UP000288178"/>
    </source>
</evidence>
<sequence>MRLRRQAGALAAPLAAALLLGACTGLPQPADPPAPASVAPAASAQPTPAIPAAPERASGWRTGLQPVRAAQHLVATAHPLASEVGLATLRAGGSAADAALAVQTVLGLVEPQSSGLGGGAFIVHVDAAGRVQTWDGRETAPAAALPDDLRWISTDDRRAPLPDVRASGRSIGVPGALRALEALHLQHGRLPWARAFDPAIGLAERGFPVPQRMADAIATHRAQLLRDPEAAALFLHADGSPRTAGSLLKNPAYAATLRTLAADGAGAFYRGPIADDIVAEVQRTQAGPAAPGPLTPGRMTVADLAGYRAVERAPVCSAYRQWEVCGMGPPSSGGIAVGQVLGLLAAAPPASPGPDAVHRLVEALRLAFADRNRYVADTDFVPLPGQGAATLLDPAYLHRRAALIQPDRSLGVAPAGRFDAVARGTHAGVEHGTSHVSIVDRWGNAVAMTTTVESSLGSWRVVRGFVLNNQLTDFSAQPADADGPVANRLAGGKRPRSSMAPTLVFDRASDGTRGALRAVTGSPGGAAIIAFVAQTLLALQEGRLDAQAANEMPRVGAFNTPATVLERDHPDGATLDALEAALRARGHRVVRMPMASGVATILRVPGGWQGGVDPRREGQALGD</sequence>
<dbReference type="Gene3D" id="1.10.246.130">
    <property type="match status" value="1"/>
</dbReference>
<dbReference type="InterPro" id="IPR051792">
    <property type="entry name" value="GGT_bact"/>
</dbReference>
<reference evidence="7 8" key="1">
    <citation type="submission" date="2019-01" db="EMBL/GenBank/DDBJ databases">
        <authorList>
            <person name="Chen W.-M."/>
        </authorList>
    </citation>
    <scope>NUCLEOTIDE SEQUENCE [LARGE SCALE GENOMIC DNA]</scope>
    <source>
        <strain evidence="7 8">ICH-3</strain>
    </source>
</reference>
<evidence type="ECO:0000256" key="6">
    <source>
        <dbReference type="SAM" id="SignalP"/>
    </source>
</evidence>
<dbReference type="Proteomes" id="UP000288178">
    <property type="component" value="Unassembled WGS sequence"/>
</dbReference>
<evidence type="ECO:0000256" key="4">
    <source>
        <dbReference type="ARBA" id="ARBA00023145"/>
    </source>
</evidence>
<evidence type="ECO:0000256" key="1">
    <source>
        <dbReference type="ARBA" id="ARBA00009381"/>
    </source>
</evidence>
<dbReference type="GO" id="GO:0016787">
    <property type="term" value="F:hydrolase activity"/>
    <property type="evidence" value="ECO:0007669"/>
    <property type="project" value="UniProtKB-KW"/>
</dbReference>
<dbReference type="AlphaFoldDB" id="A0A437K0C9"/>
<dbReference type="Pfam" id="PF01019">
    <property type="entry name" value="G_glu_transpept"/>
    <property type="match status" value="1"/>
</dbReference>
<keyword evidence="4" id="KW-0865">Zymogen</keyword>
<gene>
    <name evidence="7" type="ORF">ENE75_02340</name>
</gene>
<comment type="similarity">
    <text evidence="1">Belongs to the gamma-glutamyltransferase family.</text>
</comment>
<proteinExistence type="inferred from homology"/>
<dbReference type="InterPro" id="IPR043137">
    <property type="entry name" value="GGT_ssub_C"/>
</dbReference>
<evidence type="ECO:0000313" key="7">
    <source>
        <dbReference type="EMBL" id="RVT53752.1"/>
    </source>
</evidence>
<dbReference type="SUPFAM" id="SSF56235">
    <property type="entry name" value="N-terminal nucleophile aminohydrolases (Ntn hydrolases)"/>
    <property type="match status" value="1"/>
</dbReference>
<dbReference type="EMBL" id="SACT01000001">
    <property type="protein sequence ID" value="RVT53752.1"/>
    <property type="molecule type" value="Genomic_DNA"/>
</dbReference>
<evidence type="ECO:0000256" key="5">
    <source>
        <dbReference type="SAM" id="MobiDB-lite"/>
    </source>
</evidence>
<comment type="caution">
    <text evidence="7">The sequence shown here is derived from an EMBL/GenBank/DDBJ whole genome shotgun (WGS) entry which is preliminary data.</text>
</comment>
<dbReference type="InterPro" id="IPR043138">
    <property type="entry name" value="GGT_lsub"/>
</dbReference>
<keyword evidence="8" id="KW-1185">Reference proteome</keyword>
<dbReference type="OrthoDB" id="5297205at2"/>
<dbReference type="PANTHER" id="PTHR43199">
    <property type="entry name" value="GLUTATHIONE HYDROLASE"/>
    <property type="match status" value="1"/>
</dbReference>
<feature type="region of interest" description="Disordered" evidence="5">
    <location>
        <begin position="31"/>
        <end position="58"/>
    </location>
</feature>
<feature type="chain" id="PRO_5019402016" evidence="6">
    <location>
        <begin position="30"/>
        <end position="623"/>
    </location>
</feature>
<name>A0A437K0C9_9BURK</name>
<organism evidence="7 8">
    <name type="scientific">Rubrivivax albus</name>
    <dbReference type="NCBI Taxonomy" id="2499835"/>
    <lineage>
        <taxon>Bacteria</taxon>
        <taxon>Pseudomonadati</taxon>
        <taxon>Pseudomonadota</taxon>
        <taxon>Betaproteobacteria</taxon>
        <taxon>Burkholderiales</taxon>
        <taxon>Sphaerotilaceae</taxon>
        <taxon>Rubrivivax</taxon>
    </lineage>
</organism>
<dbReference type="GO" id="GO:0016740">
    <property type="term" value="F:transferase activity"/>
    <property type="evidence" value="ECO:0007669"/>
    <property type="project" value="UniProtKB-KW"/>
</dbReference>
<keyword evidence="3" id="KW-0378">Hydrolase</keyword>
<accession>A0A437K0C9</accession>
<dbReference type="PANTHER" id="PTHR43199:SF1">
    <property type="entry name" value="GLUTATHIONE HYDROLASE PROENZYME"/>
    <property type="match status" value="1"/>
</dbReference>
<dbReference type="InterPro" id="IPR029055">
    <property type="entry name" value="Ntn_hydrolases_N"/>
</dbReference>
<keyword evidence="2 7" id="KW-0808">Transferase</keyword>
<dbReference type="PROSITE" id="PS51257">
    <property type="entry name" value="PROKAR_LIPOPROTEIN"/>
    <property type="match status" value="1"/>
</dbReference>
<keyword evidence="6" id="KW-0732">Signal</keyword>
<dbReference type="Gene3D" id="3.60.20.40">
    <property type="match status" value="1"/>
</dbReference>